<gene>
    <name evidence="4" type="ORF">JY572_28275</name>
</gene>
<dbReference type="PANTHER" id="PTHR46401">
    <property type="entry name" value="GLYCOSYLTRANSFERASE WBBK-RELATED"/>
    <property type="match status" value="1"/>
</dbReference>
<dbReference type="InterPro" id="IPR028098">
    <property type="entry name" value="Glyco_trans_4-like_N"/>
</dbReference>
<accession>A0ABX7N0J9</accession>
<dbReference type="Gene3D" id="3.40.50.2000">
    <property type="entry name" value="Glycogen Phosphorylase B"/>
    <property type="match status" value="2"/>
</dbReference>
<evidence type="ECO:0000256" key="1">
    <source>
        <dbReference type="ARBA" id="ARBA00022679"/>
    </source>
</evidence>
<keyword evidence="5" id="KW-1185">Reference proteome</keyword>
<evidence type="ECO:0000313" key="5">
    <source>
        <dbReference type="Proteomes" id="UP000663090"/>
    </source>
</evidence>
<evidence type="ECO:0000259" key="3">
    <source>
        <dbReference type="Pfam" id="PF13439"/>
    </source>
</evidence>
<evidence type="ECO:0000259" key="2">
    <source>
        <dbReference type="Pfam" id="PF00534"/>
    </source>
</evidence>
<dbReference type="SUPFAM" id="SSF53756">
    <property type="entry name" value="UDP-Glycosyltransferase/glycogen phosphorylase"/>
    <property type="match status" value="1"/>
</dbReference>
<keyword evidence="1" id="KW-0808">Transferase</keyword>
<dbReference type="EMBL" id="CP071091">
    <property type="protein sequence ID" value="QSQ12240.1"/>
    <property type="molecule type" value="Genomic_DNA"/>
</dbReference>
<evidence type="ECO:0000313" key="4">
    <source>
        <dbReference type="EMBL" id="QSQ12240.1"/>
    </source>
</evidence>
<proteinExistence type="predicted"/>
<name>A0ABX7N0J9_9BACT</name>
<reference evidence="4 5" key="1">
    <citation type="submission" date="2021-02" db="EMBL/GenBank/DDBJ databases">
        <title>De Novo genome assembly of isolated myxobacteria.</title>
        <authorList>
            <person name="Stevens D.C."/>
        </authorList>
    </citation>
    <scope>NUCLEOTIDE SEQUENCE [LARGE SCALE GENOMIC DNA]</scope>
    <source>
        <strain evidence="4 5">SCHIC003</strain>
    </source>
</reference>
<dbReference type="Pfam" id="PF00534">
    <property type="entry name" value="Glycos_transf_1"/>
    <property type="match status" value="1"/>
</dbReference>
<sequence>MASASGIVYASFDRFPSPKGAAVHIRAFVEALGAAFGGVDLLALRDGATASAAPYPLVEGVTYHPMEARGRDLVAQALSFRTNLAAWWRNKPRASVVHVRSIFEGYPVARRKEALTNKLVFEVNGLPSIELKYHHPDVADDAELMLKLVAQEDACISRADLLVTPSEVTAEYLVKRGAEPSRVRVIPNGVELEVFRHAPPRAWAPERPVRLLYSGTMTSWQGVHHAIEALRLLRAELPAVLTLVGPLRKHQRKVLLDRCGDLLLEGAVELREPLPQDALAALHHDCDAVLVPLPANDRNCVQGCCPLKLLEAMASGTPVIASNLPVVRTLASPDEVFLVRPGSPKAIAEAVKTLRANPDLGPSLSTKARARVERDFSWHRAREALVSAYEELGLTRKPLVTAPLLNPAKERAGEPRA</sequence>
<dbReference type="CDD" id="cd03801">
    <property type="entry name" value="GT4_PimA-like"/>
    <property type="match status" value="1"/>
</dbReference>
<dbReference type="Pfam" id="PF13439">
    <property type="entry name" value="Glyco_transf_4"/>
    <property type="match status" value="1"/>
</dbReference>
<dbReference type="Proteomes" id="UP000663090">
    <property type="component" value="Chromosome"/>
</dbReference>
<dbReference type="RefSeq" id="WP_206713970.1">
    <property type="nucleotide sequence ID" value="NZ_CP071091.1"/>
</dbReference>
<dbReference type="InterPro" id="IPR001296">
    <property type="entry name" value="Glyco_trans_1"/>
</dbReference>
<feature type="domain" description="Glycosyltransferase subfamily 4-like N-terminal" evidence="3">
    <location>
        <begin position="19"/>
        <end position="193"/>
    </location>
</feature>
<feature type="domain" description="Glycosyl transferase family 1" evidence="2">
    <location>
        <begin position="205"/>
        <end position="369"/>
    </location>
</feature>
<organism evidence="4 5">
    <name type="scientific">Myxococcus landrumensis</name>
    <dbReference type="NCBI Taxonomy" id="2813577"/>
    <lineage>
        <taxon>Bacteria</taxon>
        <taxon>Pseudomonadati</taxon>
        <taxon>Myxococcota</taxon>
        <taxon>Myxococcia</taxon>
        <taxon>Myxococcales</taxon>
        <taxon>Cystobacterineae</taxon>
        <taxon>Myxococcaceae</taxon>
        <taxon>Myxococcus</taxon>
    </lineage>
</organism>
<dbReference type="PANTHER" id="PTHR46401:SF2">
    <property type="entry name" value="GLYCOSYLTRANSFERASE WBBK-RELATED"/>
    <property type="match status" value="1"/>
</dbReference>
<protein>
    <submittedName>
        <fullName evidence="4">Glycosyltransferase family 4 protein</fullName>
    </submittedName>
</protein>